<feature type="transmembrane region" description="Helical" evidence="6">
    <location>
        <begin position="493"/>
        <end position="514"/>
    </location>
</feature>
<feature type="transmembrane region" description="Helical" evidence="6">
    <location>
        <begin position="280"/>
        <end position="300"/>
    </location>
</feature>
<protein>
    <submittedName>
        <fullName evidence="8">Plastidal glycolate/glycerate translocator 1, chloroplastic</fullName>
    </submittedName>
</protein>
<reference evidence="8" key="1">
    <citation type="submission" date="2020-06" db="EMBL/GenBank/DDBJ databases">
        <authorList>
            <consortium name="Plant Systems Biology data submission"/>
        </authorList>
    </citation>
    <scope>NUCLEOTIDE SEQUENCE</scope>
    <source>
        <strain evidence="8">D6</strain>
    </source>
</reference>
<feature type="transmembrane region" description="Helical" evidence="6">
    <location>
        <begin position="312"/>
        <end position="330"/>
    </location>
</feature>
<comment type="subcellular location">
    <subcellularLocation>
        <location evidence="1">Membrane</location>
        <topology evidence="1">Multi-pass membrane protein</topology>
    </subcellularLocation>
</comment>
<dbReference type="PANTHER" id="PTHR30249">
    <property type="entry name" value="PUTATIVE SEROTONIN TRANSPORTER"/>
    <property type="match status" value="1"/>
</dbReference>
<name>A0A9N8HL60_9STRA</name>
<dbReference type="PANTHER" id="PTHR30249:SF0">
    <property type="entry name" value="PLASTIDAL GLYCOLATE_GLYCERATE TRANSLOCATOR 1, CHLOROPLASTIC"/>
    <property type="match status" value="1"/>
</dbReference>
<feature type="transmembrane region" description="Helical" evidence="6">
    <location>
        <begin position="380"/>
        <end position="403"/>
    </location>
</feature>
<evidence type="ECO:0000313" key="8">
    <source>
        <dbReference type="EMBL" id="CAB9514558.1"/>
    </source>
</evidence>
<accession>A0A9N8HL60</accession>
<feature type="transmembrane region" description="Helical" evidence="6">
    <location>
        <begin position="114"/>
        <end position="131"/>
    </location>
</feature>
<gene>
    <name evidence="8" type="ORF">SEMRO_661_G183130.1</name>
</gene>
<evidence type="ECO:0000256" key="7">
    <source>
        <dbReference type="SAM" id="SignalP"/>
    </source>
</evidence>
<feature type="chain" id="PRO_5040184395" evidence="7">
    <location>
        <begin position="20"/>
        <end position="531"/>
    </location>
</feature>
<feature type="transmembrane region" description="Helical" evidence="6">
    <location>
        <begin position="182"/>
        <end position="204"/>
    </location>
</feature>
<feature type="transmembrane region" description="Helical" evidence="6">
    <location>
        <begin position="151"/>
        <end position="170"/>
    </location>
</feature>
<keyword evidence="3 6" id="KW-1133">Transmembrane helix</keyword>
<evidence type="ECO:0000256" key="3">
    <source>
        <dbReference type="ARBA" id="ARBA00022989"/>
    </source>
</evidence>
<sequence length="531" mass="54428">MRSLSLLLLTLAVLASVSANLHPTKQSLSLADLRRTHNQQQFTRALQQQDGSSSLKDVTSVIRGGARGKPAPPPPQKANVLDSLPVKGIAGVVVMALIETFLKKFFAVTKINFPSQLGGCIVLFAVAVIAQKIHPGWGDAIQAYLEPGAALLAKWLPAFFVPGLAMLPLAPSIGNGADIAMAFGVVVLGLVYSMSTIGFTVLALRKAQGASNAEPTAVTAAPAKNKNKAKKNGKAPAPAPKPFSDDTLKGLTIGCAATLLACVVATRLNMGTIATPLQTTALILSTLAGFVWAVQLPAGFTKVVHPLVTSSAITLVAVQLIAMGVGSNLIEVLKSYKVGSLNPLEMGAGDVLLWLLGPSVVSFAVSMYSRKQLVADNFLVILTGVMVASVGGLFGTAAFVRAINLGGSDGTLARLSLLPRNVTTALAIVIASIIGGDFSVTAVAVVFTGVFAATYGKTVLKAFGINDPITRGLTMGGAGQGLGVSATADEPDAFPFAAIAMVLTAVSSTTLVSIPLTRDLLINLATGGTSA</sequence>
<dbReference type="OrthoDB" id="2502820at2759"/>
<keyword evidence="9" id="KW-1185">Reference proteome</keyword>
<feature type="signal peptide" evidence="7">
    <location>
        <begin position="1"/>
        <end position="19"/>
    </location>
</feature>
<keyword evidence="2 6" id="KW-0812">Transmembrane</keyword>
<proteinExistence type="predicted"/>
<feature type="region of interest" description="Disordered" evidence="5">
    <location>
        <begin position="215"/>
        <end position="241"/>
    </location>
</feature>
<dbReference type="InterPro" id="IPR007300">
    <property type="entry name" value="CidB/LrgB"/>
</dbReference>
<dbReference type="Pfam" id="PF04172">
    <property type="entry name" value="LrgB"/>
    <property type="match status" value="1"/>
</dbReference>
<dbReference type="EMBL" id="CAICTM010000660">
    <property type="protein sequence ID" value="CAB9514558.1"/>
    <property type="molecule type" value="Genomic_DNA"/>
</dbReference>
<evidence type="ECO:0000256" key="4">
    <source>
        <dbReference type="ARBA" id="ARBA00023136"/>
    </source>
</evidence>
<dbReference type="Proteomes" id="UP001153069">
    <property type="component" value="Unassembled WGS sequence"/>
</dbReference>
<evidence type="ECO:0000256" key="6">
    <source>
        <dbReference type="SAM" id="Phobius"/>
    </source>
</evidence>
<dbReference type="GO" id="GO:0016020">
    <property type="term" value="C:membrane"/>
    <property type="evidence" value="ECO:0007669"/>
    <property type="project" value="UniProtKB-SubCell"/>
</dbReference>
<evidence type="ECO:0000256" key="1">
    <source>
        <dbReference type="ARBA" id="ARBA00004141"/>
    </source>
</evidence>
<evidence type="ECO:0000256" key="2">
    <source>
        <dbReference type="ARBA" id="ARBA00022692"/>
    </source>
</evidence>
<evidence type="ECO:0000256" key="5">
    <source>
        <dbReference type="SAM" id="MobiDB-lite"/>
    </source>
</evidence>
<organism evidence="8 9">
    <name type="scientific">Seminavis robusta</name>
    <dbReference type="NCBI Taxonomy" id="568900"/>
    <lineage>
        <taxon>Eukaryota</taxon>
        <taxon>Sar</taxon>
        <taxon>Stramenopiles</taxon>
        <taxon>Ochrophyta</taxon>
        <taxon>Bacillariophyta</taxon>
        <taxon>Bacillariophyceae</taxon>
        <taxon>Bacillariophycidae</taxon>
        <taxon>Naviculales</taxon>
        <taxon>Naviculaceae</taxon>
        <taxon>Seminavis</taxon>
    </lineage>
</organism>
<comment type="caution">
    <text evidence="8">The sequence shown here is derived from an EMBL/GenBank/DDBJ whole genome shotgun (WGS) entry which is preliminary data.</text>
</comment>
<evidence type="ECO:0000313" key="9">
    <source>
        <dbReference type="Proteomes" id="UP001153069"/>
    </source>
</evidence>
<feature type="transmembrane region" description="Helical" evidence="6">
    <location>
        <begin position="351"/>
        <end position="368"/>
    </location>
</feature>
<keyword evidence="7" id="KW-0732">Signal</keyword>
<feature type="transmembrane region" description="Helical" evidence="6">
    <location>
        <begin position="424"/>
        <end position="453"/>
    </location>
</feature>
<keyword evidence="4 6" id="KW-0472">Membrane</keyword>
<dbReference type="AlphaFoldDB" id="A0A9N8HL60"/>